<proteinExistence type="predicted"/>
<dbReference type="InterPro" id="IPR029044">
    <property type="entry name" value="Nucleotide-diphossugar_trans"/>
</dbReference>
<dbReference type="STRING" id="516051.VC82_1362"/>
<dbReference type="AlphaFoldDB" id="A0A0D5YRS3"/>
<keyword evidence="3" id="KW-1185">Reference proteome</keyword>
<dbReference type="OrthoDB" id="9778406at2"/>
<keyword evidence="1" id="KW-0472">Membrane</keyword>
<evidence type="ECO:0000313" key="2">
    <source>
        <dbReference type="EMBL" id="AKA34990.1"/>
    </source>
</evidence>
<dbReference type="GO" id="GO:0016740">
    <property type="term" value="F:transferase activity"/>
    <property type="evidence" value="ECO:0007669"/>
    <property type="project" value="UniProtKB-KW"/>
</dbReference>
<feature type="transmembrane region" description="Helical" evidence="1">
    <location>
        <begin position="216"/>
        <end position="235"/>
    </location>
</feature>
<dbReference type="EMBL" id="CP011071">
    <property type="protein sequence ID" value="AKA34990.1"/>
    <property type="molecule type" value="Genomic_DNA"/>
</dbReference>
<dbReference type="PATRIC" id="fig|516051.4.peg.1408"/>
<keyword evidence="2" id="KW-0808">Transferase</keyword>
<gene>
    <name evidence="2" type="ORF">VC82_1362</name>
</gene>
<dbReference type="KEGG" id="mlt:VC82_1362"/>
<evidence type="ECO:0000313" key="3">
    <source>
        <dbReference type="Proteomes" id="UP000032726"/>
    </source>
</evidence>
<keyword evidence="1" id="KW-0812">Transmembrane</keyword>
<reference evidence="2 3" key="1">
    <citation type="submission" date="2015-03" db="EMBL/GenBank/DDBJ databases">
        <title>Complete genome sequence of Muricauda lutaonensis CC-HSB-11T, isolated from a coastal hot spring.</title>
        <authorList>
            <person name="Kim K.M."/>
        </authorList>
    </citation>
    <scope>NUCLEOTIDE SEQUENCE [LARGE SCALE GENOMIC DNA]</scope>
    <source>
        <strain evidence="2 3">CC-HSB-11</strain>
    </source>
</reference>
<accession>A0A0D5YRS3</accession>
<sequence>MHRITILVSTADRRVIKNADLLNTRLHDNFRMVILNQMIEDSEPLTISKKFCTVINSKTKGLSKSRNLAFAQVEKGIGVIADDDVRYLESTEDTIRKAFKDFPSCQIFTFKIVTPEGKDFKRYADQTFVHNRKSILKVSSISMAVNVKIIKDVDLSFDERFGLGSIYPTGEENIYLNDALKRGISARFIPKPIVVHEPMSSGKTLSPKILWAKGAMFRRLYGVKGLAVVVFFLFLKRKELQKKGTNFTEAYRLSIEGFRSLKQYER</sequence>
<keyword evidence="1" id="KW-1133">Transmembrane helix</keyword>
<evidence type="ECO:0000256" key="1">
    <source>
        <dbReference type="SAM" id="Phobius"/>
    </source>
</evidence>
<organism evidence="2 3">
    <name type="scientific">Flagellimonas lutaonensis</name>
    <dbReference type="NCBI Taxonomy" id="516051"/>
    <lineage>
        <taxon>Bacteria</taxon>
        <taxon>Pseudomonadati</taxon>
        <taxon>Bacteroidota</taxon>
        <taxon>Flavobacteriia</taxon>
        <taxon>Flavobacteriales</taxon>
        <taxon>Flavobacteriaceae</taxon>
        <taxon>Flagellimonas</taxon>
    </lineage>
</organism>
<dbReference type="Gene3D" id="3.90.550.10">
    <property type="entry name" value="Spore Coat Polysaccharide Biosynthesis Protein SpsA, Chain A"/>
    <property type="match status" value="1"/>
</dbReference>
<dbReference type="RefSeq" id="WP_045801698.1">
    <property type="nucleotide sequence ID" value="NZ_CP011071.1"/>
</dbReference>
<dbReference type="SUPFAM" id="SSF53448">
    <property type="entry name" value="Nucleotide-diphospho-sugar transferases"/>
    <property type="match status" value="1"/>
</dbReference>
<name>A0A0D5YRS3_9FLAO</name>
<dbReference type="Proteomes" id="UP000032726">
    <property type="component" value="Chromosome"/>
</dbReference>
<protein>
    <submittedName>
        <fullName evidence="2">Glycosyltransferase, family GT2</fullName>
    </submittedName>
</protein>
<dbReference type="HOGENOM" id="CLU_025996_19_8_10"/>